<dbReference type="InterPro" id="IPR011040">
    <property type="entry name" value="Sialidase"/>
</dbReference>
<dbReference type="Gene3D" id="2.120.10.10">
    <property type="match status" value="1"/>
</dbReference>
<dbReference type="Pfam" id="PF13088">
    <property type="entry name" value="BNR_2"/>
    <property type="match status" value="1"/>
</dbReference>
<dbReference type="Proteomes" id="UP000283458">
    <property type="component" value="Unassembled WGS sequence"/>
</dbReference>
<comment type="caution">
    <text evidence="2">The sequence shown here is derived from an EMBL/GenBank/DDBJ whole genome shotgun (WGS) entry which is preliminary data.</text>
</comment>
<proteinExistence type="predicted"/>
<dbReference type="SUPFAM" id="SSF50939">
    <property type="entry name" value="Sialidases"/>
    <property type="match status" value="1"/>
</dbReference>
<dbReference type="InterPro" id="IPR036278">
    <property type="entry name" value="Sialidase_sf"/>
</dbReference>
<gene>
    <name evidence="2" type="ORF">D3877_28255</name>
</gene>
<dbReference type="OrthoDB" id="7294637at2"/>
<feature type="domain" description="Sialidase" evidence="1">
    <location>
        <begin position="188"/>
        <end position="395"/>
    </location>
</feature>
<reference evidence="2 3" key="1">
    <citation type="submission" date="2018-09" db="EMBL/GenBank/DDBJ databases">
        <authorList>
            <person name="Zhu H."/>
        </authorList>
    </citation>
    <scope>NUCLEOTIDE SEQUENCE [LARGE SCALE GENOMIC DNA]</scope>
    <source>
        <strain evidence="2 3">K2W22B-5</strain>
    </source>
</reference>
<dbReference type="EMBL" id="QYUL01000006">
    <property type="protein sequence ID" value="RJF76783.1"/>
    <property type="molecule type" value="Genomic_DNA"/>
</dbReference>
<organism evidence="2 3">
    <name type="scientific">Azospirillum cavernae</name>
    <dbReference type="NCBI Taxonomy" id="2320860"/>
    <lineage>
        <taxon>Bacteria</taxon>
        <taxon>Pseudomonadati</taxon>
        <taxon>Pseudomonadota</taxon>
        <taxon>Alphaproteobacteria</taxon>
        <taxon>Rhodospirillales</taxon>
        <taxon>Azospirillaceae</taxon>
        <taxon>Azospirillum</taxon>
    </lineage>
</organism>
<evidence type="ECO:0000313" key="3">
    <source>
        <dbReference type="Proteomes" id="UP000283458"/>
    </source>
</evidence>
<evidence type="ECO:0000259" key="1">
    <source>
        <dbReference type="Pfam" id="PF13088"/>
    </source>
</evidence>
<protein>
    <submittedName>
        <fullName evidence="2">Exo-alpha-sialidase</fullName>
    </submittedName>
</protein>
<evidence type="ECO:0000313" key="2">
    <source>
        <dbReference type="EMBL" id="RJF76783.1"/>
    </source>
</evidence>
<accession>A0A418VKW3</accession>
<name>A0A418VKW3_9PROT</name>
<dbReference type="AlphaFoldDB" id="A0A418VKW3"/>
<dbReference type="CDD" id="cd15482">
    <property type="entry name" value="Sialidase_non-viral"/>
    <property type="match status" value="1"/>
</dbReference>
<sequence>MVETPAKGDKDAVKLFPIPQVFSRRGTSNRWLCWLGHDVAGEVGRVTDRIEHRVLYRDARFYASFPSVATRADGSSLLAFRRARDHRWLLGSGVDHVDHLDSRSQTVLLTLDHDGMPVGEPVGLPPDPQAADQDASLLVLRDGRILLAGFCWYPVPAAVGVALGAAGIGLTSSPQKTGDLYLFWGGYTRHSDDGGRSWSPHAFLPALPDHPDILPGQRPFHGGAVRGRAVETADGTILLTGYTHHPTGGAYASHLFASTDRGESWERRAVIAHDPEGKAGFCETALYLDGRGVLTAFHRTTGLDDHLATSRSDDQGHSWQPWRRHAVIGHPYDPCPLPDGRLLLCGGYRHKPYGLRARVYDPLTQSPDDAPEILLRDDGPSPDLGYPWATVLPDGRALVCAYIANADGRRGIEASLFRA</sequence>
<keyword evidence="3" id="KW-1185">Reference proteome</keyword>